<feature type="coiled-coil region" evidence="1">
    <location>
        <begin position="98"/>
        <end position="125"/>
    </location>
</feature>
<feature type="region of interest" description="Disordered" evidence="2">
    <location>
        <begin position="163"/>
        <end position="208"/>
    </location>
</feature>
<feature type="compositionally biased region" description="Basic and acidic residues" evidence="2">
    <location>
        <begin position="656"/>
        <end position="666"/>
    </location>
</feature>
<reference evidence="3" key="2">
    <citation type="journal article" date="2022" name="Microbiol. Resour. Announc.">
        <title>Whole-Genome Sequence of Entomortierella parvispora E1425, a Mucoromycotan Fungus Associated with Burkholderiaceae-Related Endosymbiotic Bacteria.</title>
        <authorList>
            <person name="Herlambang A."/>
            <person name="Guo Y."/>
            <person name="Takashima Y."/>
            <person name="Narisawa K."/>
            <person name="Ohta H."/>
            <person name="Nishizawa T."/>
        </authorList>
    </citation>
    <scope>NUCLEOTIDE SEQUENCE</scope>
    <source>
        <strain evidence="3">E1425</strain>
    </source>
</reference>
<organism evidence="3 4">
    <name type="scientific">Entomortierella parvispora</name>
    <dbReference type="NCBI Taxonomy" id="205924"/>
    <lineage>
        <taxon>Eukaryota</taxon>
        <taxon>Fungi</taxon>
        <taxon>Fungi incertae sedis</taxon>
        <taxon>Mucoromycota</taxon>
        <taxon>Mortierellomycotina</taxon>
        <taxon>Mortierellomycetes</taxon>
        <taxon>Mortierellales</taxon>
        <taxon>Mortierellaceae</taxon>
        <taxon>Entomortierella</taxon>
    </lineage>
</organism>
<keyword evidence="1" id="KW-0175">Coiled coil</keyword>
<dbReference type="EMBL" id="BQFW01000001">
    <property type="protein sequence ID" value="GJJ67730.1"/>
    <property type="molecule type" value="Genomic_DNA"/>
</dbReference>
<protein>
    <submittedName>
        <fullName evidence="3">Uncharacterized protein</fullName>
    </submittedName>
</protein>
<dbReference type="AlphaFoldDB" id="A0A9P3GZ64"/>
<evidence type="ECO:0000313" key="3">
    <source>
        <dbReference type="EMBL" id="GJJ67730.1"/>
    </source>
</evidence>
<reference evidence="3" key="1">
    <citation type="submission" date="2021-11" db="EMBL/GenBank/DDBJ databases">
        <authorList>
            <person name="Herlambang A."/>
            <person name="Guo Y."/>
            <person name="Takashima Y."/>
            <person name="Nishizawa T."/>
        </authorList>
    </citation>
    <scope>NUCLEOTIDE SEQUENCE</scope>
    <source>
        <strain evidence="3">E1425</strain>
    </source>
</reference>
<feature type="compositionally biased region" description="Basic and acidic residues" evidence="2">
    <location>
        <begin position="178"/>
        <end position="187"/>
    </location>
</feature>
<evidence type="ECO:0000256" key="2">
    <source>
        <dbReference type="SAM" id="MobiDB-lite"/>
    </source>
</evidence>
<feature type="region of interest" description="Disordered" evidence="2">
    <location>
        <begin position="656"/>
        <end position="682"/>
    </location>
</feature>
<evidence type="ECO:0000256" key="1">
    <source>
        <dbReference type="SAM" id="Coils"/>
    </source>
</evidence>
<sequence>MMLRKHTKKRDWRDSVNSARSGAGYFLGLRGDLNFSPNGYIEFRDLRREECEKLLQEWDGWMRTLRNSPYAHVKIAANIAPSMSRKDLYAYYRERILLESETTSLENSSKKIADAEQELILLAQKRRASRYAQENCEELHVATPAHVEDKLVGVKECGDGVVSQQKDDLSIKKRKRKNLNEDPESHPKSRPKPYPKSHPKPYPKSHLKPSVEFNTTIVAAHPEIGTVDSSAMNHTSLLQLSTPIRPKQKLMPNVKPSKCPRISKTKIREPWHSLIEAALTLYDGWEVDLPQVETEHTQESGKRSKLYQLALLHLRNAQSLQNQAKFDKSHCLDYKDAFVALSGVWNTYSSTANSVFGQNSTEEVKAMCHIQSLDEKNTVLGEITDSMLDKTSSLEEMLDETYHLQIAYPTYRRVIDVIQILIRNIVKPLHGSKAPSEADCLAVWSSIFQEGLPLSSHLSLNLGEQGCSASALSKSKLADVFEMGTMPRKCDGLLSVDSFEIGNFEFKRASAPKLEAACQLRKTIKINKSILLELDKHGLECPPLLSVHGMTAIVFTIKKWDDIWVAGKASSTIVLPSTLDEFRYFLRNPVHQLLNLLDHYHEYAEHVHQLYQIHQYQRKGDDEEDAVSLSPKGIIETLEWEQVVLHTPTKVAKRPSVQERLQRAKEEADEEDMSADWDCTFH</sequence>
<dbReference type="Proteomes" id="UP000827284">
    <property type="component" value="Unassembled WGS sequence"/>
</dbReference>
<gene>
    <name evidence="3" type="ORF">EMPS_00076</name>
</gene>
<proteinExistence type="predicted"/>
<name>A0A9P3GZ64_9FUNG</name>
<comment type="caution">
    <text evidence="3">The sequence shown here is derived from an EMBL/GenBank/DDBJ whole genome shotgun (WGS) entry which is preliminary data.</text>
</comment>
<accession>A0A9P3GZ64</accession>
<feature type="compositionally biased region" description="Basic residues" evidence="2">
    <location>
        <begin position="188"/>
        <end position="207"/>
    </location>
</feature>
<evidence type="ECO:0000313" key="4">
    <source>
        <dbReference type="Proteomes" id="UP000827284"/>
    </source>
</evidence>
<dbReference type="OrthoDB" id="2436906at2759"/>
<keyword evidence="4" id="KW-1185">Reference proteome</keyword>